<dbReference type="Proteomes" id="UP001652700">
    <property type="component" value="Unplaced"/>
</dbReference>
<dbReference type="GO" id="GO:0005667">
    <property type="term" value="C:transcription regulator complex"/>
    <property type="evidence" value="ECO:0007669"/>
    <property type="project" value="TreeGrafter"/>
</dbReference>
<reference evidence="4" key="1">
    <citation type="submission" date="2025-04" db="UniProtKB">
        <authorList>
            <consortium name="RefSeq"/>
        </authorList>
    </citation>
    <scope>IDENTIFICATION</scope>
    <source>
        <tissue evidence="4">Whole insect</tissue>
    </source>
</reference>
<dbReference type="InterPro" id="IPR006578">
    <property type="entry name" value="MADF-dom"/>
</dbReference>
<reference evidence="2" key="2">
    <citation type="submission" date="2025-05" db="UniProtKB">
        <authorList>
            <consortium name="EnsemblMetazoa"/>
        </authorList>
    </citation>
    <scope>IDENTIFICATION</scope>
</reference>
<evidence type="ECO:0000313" key="4">
    <source>
        <dbReference type="RefSeq" id="XP_028135397.1"/>
    </source>
</evidence>
<feature type="domain" description="MADF" evidence="1">
    <location>
        <begin position="5"/>
        <end position="97"/>
    </location>
</feature>
<dbReference type="GeneID" id="114330268"/>
<protein>
    <submittedName>
        <fullName evidence="4">Uncharacterized protein LOC114330268</fullName>
    </submittedName>
</protein>
<dbReference type="SMART" id="SM00595">
    <property type="entry name" value="MADF"/>
    <property type="match status" value="1"/>
</dbReference>
<name>A0A6P7FK49_DIAVI</name>
<proteinExistence type="predicted"/>
<dbReference type="InParanoid" id="A0A6P7FK49"/>
<keyword evidence="3" id="KW-1185">Reference proteome</keyword>
<evidence type="ECO:0000313" key="3">
    <source>
        <dbReference type="Proteomes" id="UP001652700"/>
    </source>
</evidence>
<dbReference type="OrthoDB" id="6081971at2759"/>
<dbReference type="GO" id="GO:0005634">
    <property type="term" value="C:nucleus"/>
    <property type="evidence" value="ECO:0007669"/>
    <property type="project" value="TreeGrafter"/>
</dbReference>
<dbReference type="PANTHER" id="PTHR12243">
    <property type="entry name" value="MADF DOMAIN TRANSCRIPTION FACTOR"/>
    <property type="match status" value="1"/>
</dbReference>
<evidence type="ECO:0000313" key="2">
    <source>
        <dbReference type="EnsemblMetazoa" id="XP_028135397.1"/>
    </source>
</evidence>
<dbReference type="KEGG" id="dvv:114330268"/>
<dbReference type="EnsemblMetazoa" id="XM_028279596.2">
    <property type="protein sequence ID" value="XP_028135397.1"/>
    <property type="gene ID" value="LOC114330268"/>
</dbReference>
<dbReference type="InterPro" id="IPR039353">
    <property type="entry name" value="TF_Adf1"/>
</dbReference>
<evidence type="ECO:0000259" key="1">
    <source>
        <dbReference type="PROSITE" id="PS51029"/>
    </source>
</evidence>
<dbReference type="AlphaFoldDB" id="A0A6P7FK49"/>
<gene>
    <name evidence="4" type="primary">LOC114330268</name>
</gene>
<dbReference type="PANTHER" id="PTHR12243:SF67">
    <property type="entry name" value="COREPRESSOR OF PANGOLIN, ISOFORM A-RELATED"/>
    <property type="match status" value="1"/>
</dbReference>
<dbReference type="RefSeq" id="XP_028135397.1">
    <property type="nucleotide sequence ID" value="XM_028279596.1"/>
</dbReference>
<organism evidence="4">
    <name type="scientific">Diabrotica virgifera virgifera</name>
    <name type="common">western corn rootworm</name>
    <dbReference type="NCBI Taxonomy" id="50390"/>
    <lineage>
        <taxon>Eukaryota</taxon>
        <taxon>Metazoa</taxon>
        <taxon>Ecdysozoa</taxon>
        <taxon>Arthropoda</taxon>
        <taxon>Hexapoda</taxon>
        <taxon>Insecta</taxon>
        <taxon>Pterygota</taxon>
        <taxon>Neoptera</taxon>
        <taxon>Endopterygota</taxon>
        <taxon>Coleoptera</taxon>
        <taxon>Polyphaga</taxon>
        <taxon>Cucujiformia</taxon>
        <taxon>Chrysomeloidea</taxon>
        <taxon>Chrysomelidae</taxon>
        <taxon>Galerucinae</taxon>
        <taxon>Diabroticina</taxon>
        <taxon>Diabroticites</taxon>
        <taxon>Diabrotica</taxon>
    </lineage>
</organism>
<sequence length="306" mass="35774">MDIEKLIEIVKKHDILFDMSHPDYKNVRIKNKIWDQIGNELNIKGEDLKKLWKNLRDCYAKYLRSEKTRTGQQAKTTTRYKSWPWAQHVEAFRPFLQFAQTESNVSDPGLSESLELLNEEVTTQNEASLTEENLSIEMIHQQDKKIEKLRTKRKLSQDIQYSSVDKVISFLNKPHSNCEESDDEIDLVFRGYTASVKKLSPKCQTLIKYQIAKLIMEEELSQQAEMRPGTSNSFSSSPLSSNLPLHSPNDEQHVYNERQDDLVTAILLHNGMRILLAELQKYKYLYFCISFLVKIIFSPSRFNIFE</sequence>
<accession>A0A6P7FK49</accession>
<dbReference type="GO" id="GO:0006357">
    <property type="term" value="P:regulation of transcription by RNA polymerase II"/>
    <property type="evidence" value="ECO:0007669"/>
    <property type="project" value="TreeGrafter"/>
</dbReference>
<dbReference type="FunCoup" id="A0A6P7FK49">
    <property type="interactions" value="36"/>
</dbReference>
<dbReference type="PROSITE" id="PS51029">
    <property type="entry name" value="MADF"/>
    <property type="match status" value="1"/>
</dbReference>
<dbReference type="Pfam" id="PF10545">
    <property type="entry name" value="MADF_DNA_bdg"/>
    <property type="match status" value="1"/>
</dbReference>